<proteinExistence type="predicted"/>
<feature type="compositionally biased region" description="Basic and acidic residues" evidence="1">
    <location>
        <begin position="78"/>
        <end position="88"/>
    </location>
</feature>
<feature type="non-terminal residue" evidence="2">
    <location>
        <position position="1"/>
    </location>
</feature>
<dbReference type="OrthoDB" id="10512391at2759"/>
<organism evidence="2 3">
    <name type="scientific">Clonostachys rhizophaga</name>
    <dbReference type="NCBI Taxonomy" id="160324"/>
    <lineage>
        <taxon>Eukaryota</taxon>
        <taxon>Fungi</taxon>
        <taxon>Dikarya</taxon>
        <taxon>Ascomycota</taxon>
        <taxon>Pezizomycotina</taxon>
        <taxon>Sordariomycetes</taxon>
        <taxon>Hypocreomycetidae</taxon>
        <taxon>Hypocreales</taxon>
        <taxon>Bionectriaceae</taxon>
        <taxon>Clonostachys</taxon>
    </lineage>
</organism>
<sequence length="129" mass="14747">VIHESTTCTKKVTYLFTQPTYHAPTDARWWQRQLISCTIHTLLAFKVVIEIKLGNTNPLQSKHFVTNVPSAPSIPNAHNHDRPQRANDWHPTSLPIELSRPPHRCRSTQCVPPDDRHSVILLNLESPFS</sequence>
<evidence type="ECO:0000256" key="1">
    <source>
        <dbReference type="SAM" id="MobiDB-lite"/>
    </source>
</evidence>
<dbReference type="EMBL" id="CABFNQ020000709">
    <property type="protein sequence ID" value="CAH0025245.1"/>
    <property type="molecule type" value="Genomic_DNA"/>
</dbReference>
<comment type="caution">
    <text evidence="2">The sequence shown here is derived from an EMBL/GenBank/DDBJ whole genome shotgun (WGS) entry which is preliminary data.</text>
</comment>
<accession>A0A9N9VMV8</accession>
<protein>
    <submittedName>
        <fullName evidence="2">Uncharacterized protein</fullName>
    </submittedName>
</protein>
<evidence type="ECO:0000313" key="3">
    <source>
        <dbReference type="Proteomes" id="UP000696573"/>
    </source>
</evidence>
<keyword evidence="3" id="KW-1185">Reference proteome</keyword>
<reference evidence="2" key="1">
    <citation type="submission" date="2021-10" db="EMBL/GenBank/DDBJ databases">
        <authorList>
            <person name="Piombo E."/>
        </authorList>
    </citation>
    <scope>NUCLEOTIDE SEQUENCE</scope>
</reference>
<gene>
    <name evidence="2" type="ORF">CRHIZ90672A_00015779</name>
</gene>
<name>A0A9N9VMV8_9HYPO</name>
<evidence type="ECO:0000313" key="2">
    <source>
        <dbReference type="EMBL" id="CAH0025245.1"/>
    </source>
</evidence>
<dbReference type="AlphaFoldDB" id="A0A9N9VMV8"/>
<feature type="region of interest" description="Disordered" evidence="1">
    <location>
        <begin position="67"/>
        <end position="105"/>
    </location>
</feature>
<dbReference type="Proteomes" id="UP000696573">
    <property type="component" value="Unassembled WGS sequence"/>
</dbReference>